<feature type="domain" description="YlxR" evidence="2">
    <location>
        <begin position="1"/>
        <end position="54"/>
    </location>
</feature>
<dbReference type="SUPFAM" id="SSF55315">
    <property type="entry name" value="L30e-like"/>
    <property type="match status" value="1"/>
</dbReference>
<keyword evidence="4" id="KW-1185">Reference proteome</keyword>
<evidence type="ECO:0000313" key="3">
    <source>
        <dbReference type="EMBL" id="TXC68409.1"/>
    </source>
</evidence>
<dbReference type="EMBL" id="VOPY01000003">
    <property type="protein sequence ID" value="TXC68409.1"/>
    <property type="molecule type" value="Genomic_DNA"/>
</dbReference>
<evidence type="ECO:0000259" key="2">
    <source>
        <dbReference type="Pfam" id="PF04296"/>
    </source>
</evidence>
<name>A0A5C6U6K3_9SPHN</name>
<comment type="caution">
    <text evidence="3">The sequence shown here is derived from an EMBL/GenBank/DDBJ whole genome shotgun (WGS) entry which is preliminary data.</text>
</comment>
<dbReference type="InterPro" id="IPR029064">
    <property type="entry name" value="Ribosomal_eL30-like_sf"/>
</dbReference>
<feature type="compositionally biased region" description="Basic and acidic residues" evidence="1">
    <location>
        <begin position="114"/>
        <end position="123"/>
    </location>
</feature>
<dbReference type="InterPro" id="IPR035931">
    <property type="entry name" value="YlxR-like_sf"/>
</dbReference>
<evidence type="ECO:0000256" key="1">
    <source>
        <dbReference type="SAM" id="MobiDB-lite"/>
    </source>
</evidence>
<organism evidence="3 4">
    <name type="scientific">Flavisphingopyxis soli</name>
    <dbReference type="NCBI Taxonomy" id="2601267"/>
    <lineage>
        <taxon>Bacteria</taxon>
        <taxon>Pseudomonadati</taxon>
        <taxon>Pseudomonadota</taxon>
        <taxon>Alphaproteobacteria</taxon>
        <taxon>Sphingomonadales</taxon>
        <taxon>Sphingopyxidaceae</taxon>
        <taxon>Flavisphingopyxis</taxon>
    </lineage>
</organism>
<accession>A0A5C6U6K3</accession>
<dbReference type="InterPro" id="IPR007393">
    <property type="entry name" value="YlxR_dom"/>
</dbReference>
<dbReference type="AlphaFoldDB" id="A0A5C6U6K3"/>
<gene>
    <name evidence="3" type="ORF">FSZ31_11380</name>
</gene>
<dbReference type="Pfam" id="PF04296">
    <property type="entry name" value="YlxR"/>
    <property type="match status" value="1"/>
</dbReference>
<dbReference type="Gene3D" id="3.30.1330.30">
    <property type="match status" value="1"/>
</dbReference>
<evidence type="ECO:0000313" key="4">
    <source>
        <dbReference type="Proteomes" id="UP000321129"/>
    </source>
</evidence>
<protein>
    <submittedName>
        <fullName evidence="3">DUF448 domain-containing protein</fullName>
    </submittedName>
</protein>
<proteinExistence type="predicted"/>
<feature type="region of interest" description="Disordered" evidence="1">
    <location>
        <begin position="184"/>
        <end position="221"/>
    </location>
</feature>
<dbReference type="SUPFAM" id="SSF64376">
    <property type="entry name" value="YlxR-like"/>
    <property type="match status" value="1"/>
</dbReference>
<feature type="region of interest" description="Disordered" evidence="1">
    <location>
        <begin position="111"/>
        <end position="132"/>
    </location>
</feature>
<dbReference type="OrthoDB" id="9799836at2"/>
<dbReference type="Proteomes" id="UP000321129">
    <property type="component" value="Unassembled WGS sequence"/>
</dbReference>
<sequence length="221" mass="23004">MIRLALGPDGRLAPDVLAKAPGRGAWIAVTRDELETARLNGKLKGALARAFKGEPVIVPESLADDIATRLQAAMLDRLGLEARAGTLLTGADRVDGAARGGQVAMLLHAADASPDGRSKRDQSWRVGRGAEGSGLAGQILPVDRDALSMALGRDNVVHVALVDDRAAARVAAILDRWRNYLGCGKDTRNSGPTPDVAGAGPIDASGVDAPGADEFFKDDRS</sequence>
<reference evidence="3 4" key="1">
    <citation type="submission" date="2019-08" db="EMBL/GenBank/DDBJ databases">
        <title>Sphingorhabdus soil sp. nov., isolated from arctic soil.</title>
        <authorList>
            <person name="Liu Y."/>
        </authorList>
    </citation>
    <scope>NUCLEOTIDE SEQUENCE [LARGE SCALE GENOMIC DNA]</scope>
    <source>
        <strain evidence="3 4">D-2Q-5-6</strain>
    </source>
</reference>